<comment type="similarity">
    <text evidence="1">Belongs to the 'GDSL' lipolytic enzyme family.</text>
</comment>
<name>A0A7J7P1C0_9MAGN</name>
<dbReference type="EMBL" id="JACGCM010000347">
    <property type="protein sequence ID" value="KAF6173221.1"/>
    <property type="molecule type" value="Genomic_DNA"/>
</dbReference>
<dbReference type="AlphaFoldDB" id="A0A7J7P1C0"/>
<dbReference type="InterPro" id="IPR035669">
    <property type="entry name" value="SGNH_plant_lipase-like"/>
</dbReference>
<dbReference type="PANTHER" id="PTHR45642:SF46">
    <property type="entry name" value="OS06G0636700 PROTEIN"/>
    <property type="match status" value="1"/>
</dbReference>
<dbReference type="OrthoDB" id="1600564at2759"/>
<dbReference type="PANTHER" id="PTHR45642">
    <property type="entry name" value="GDSL ESTERASE/LIPASE EXL3"/>
    <property type="match status" value="1"/>
</dbReference>
<feature type="signal peptide" evidence="2">
    <location>
        <begin position="1"/>
        <end position="24"/>
    </location>
</feature>
<dbReference type="Gene3D" id="3.40.50.1110">
    <property type="entry name" value="SGNH hydrolase"/>
    <property type="match status" value="1"/>
</dbReference>
<evidence type="ECO:0000256" key="2">
    <source>
        <dbReference type="SAM" id="SignalP"/>
    </source>
</evidence>
<dbReference type="Pfam" id="PF00657">
    <property type="entry name" value="Lipase_GDSL"/>
    <property type="match status" value="1"/>
</dbReference>
<gene>
    <name evidence="3" type="ORF">GIB67_026916</name>
</gene>
<feature type="chain" id="PRO_5029825779" description="GDSL esterase/lipase" evidence="2">
    <location>
        <begin position="25"/>
        <end position="350"/>
    </location>
</feature>
<dbReference type="SUPFAM" id="SSF52266">
    <property type="entry name" value="SGNH hydrolase"/>
    <property type="match status" value="1"/>
</dbReference>
<dbReference type="Proteomes" id="UP000541444">
    <property type="component" value="Unassembled WGS sequence"/>
</dbReference>
<dbReference type="FunFam" id="3.40.50.1110:FF:000003">
    <property type="entry name" value="GDSL esterase/lipase APG"/>
    <property type="match status" value="1"/>
</dbReference>
<dbReference type="InterPro" id="IPR036514">
    <property type="entry name" value="SGNH_hydro_sf"/>
</dbReference>
<evidence type="ECO:0000313" key="4">
    <source>
        <dbReference type="Proteomes" id="UP000541444"/>
    </source>
</evidence>
<dbReference type="InterPro" id="IPR050592">
    <property type="entry name" value="GDSL_lipolytic_enzyme"/>
</dbReference>
<keyword evidence="4" id="KW-1185">Reference proteome</keyword>
<dbReference type="GO" id="GO:0016788">
    <property type="term" value="F:hydrolase activity, acting on ester bonds"/>
    <property type="evidence" value="ECO:0007669"/>
    <property type="project" value="InterPro"/>
</dbReference>
<dbReference type="InterPro" id="IPR001087">
    <property type="entry name" value="GDSL"/>
</dbReference>
<evidence type="ECO:0008006" key="5">
    <source>
        <dbReference type="Google" id="ProtNLM"/>
    </source>
</evidence>
<sequence length="350" mass="39190">MVSERLTHLFKINLLVICFGQAGAKVPAIIVFGDSTVDAGNNNYYPTIVRSNFAPYGRDFEGGKPTGRFTNGRLATDFYSEAFGIKPFIPAYLDPAYSIKDFATGVTFASAGTGFDNVTSNLGNVVPFWKQLEYFKEYRKRLTNYLGRNKANELIREALYITSIGTNDFILNYFVIPIRSSQFTVDEYQNFLLGILDKFVYDIYRLGARKIAVGGLPPIGCLPLIRTTNFKAGSACREEFNNLAREFSDKTIVLCAKWNLALRGIRVVVSNLLDVPLQVIRNPHLYGFDSVAVGCCGTGTIELSYLCKETSPFTCKDANKYVFFDAVHPSEKLYRIVADHLMKTTLSEFL</sequence>
<comment type="caution">
    <text evidence="3">The sequence shown here is derived from an EMBL/GenBank/DDBJ whole genome shotgun (WGS) entry which is preliminary data.</text>
</comment>
<accession>A0A7J7P1C0</accession>
<evidence type="ECO:0000313" key="3">
    <source>
        <dbReference type="EMBL" id="KAF6173221.1"/>
    </source>
</evidence>
<proteinExistence type="inferred from homology"/>
<keyword evidence="2" id="KW-0732">Signal</keyword>
<organism evidence="3 4">
    <name type="scientific">Kingdonia uniflora</name>
    <dbReference type="NCBI Taxonomy" id="39325"/>
    <lineage>
        <taxon>Eukaryota</taxon>
        <taxon>Viridiplantae</taxon>
        <taxon>Streptophyta</taxon>
        <taxon>Embryophyta</taxon>
        <taxon>Tracheophyta</taxon>
        <taxon>Spermatophyta</taxon>
        <taxon>Magnoliopsida</taxon>
        <taxon>Ranunculales</taxon>
        <taxon>Circaeasteraceae</taxon>
        <taxon>Kingdonia</taxon>
    </lineage>
</organism>
<reference evidence="3 4" key="1">
    <citation type="journal article" date="2020" name="IScience">
        <title>Genome Sequencing of the Endangered Kingdonia uniflora (Circaeasteraceae, Ranunculales) Reveals Potential Mechanisms of Evolutionary Specialization.</title>
        <authorList>
            <person name="Sun Y."/>
            <person name="Deng T."/>
            <person name="Zhang A."/>
            <person name="Moore M.J."/>
            <person name="Landis J.B."/>
            <person name="Lin N."/>
            <person name="Zhang H."/>
            <person name="Zhang X."/>
            <person name="Huang J."/>
            <person name="Zhang X."/>
            <person name="Sun H."/>
            <person name="Wang H."/>
        </authorList>
    </citation>
    <scope>NUCLEOTIDE SEQUENCE [LARGE SCALE GENOMIC DNA]</scope>
    <source>
        <strain evidence="3">TB1705</strain>
        <tissue evidence="3">Leaf</tissue>
    </source>
</reference>
<dbReference type="CDD" id="cd01837">
    <property type="entry name" value="SGNH_plant_lipase_like"/>
    <property type="match status" value="1"/>
</dbReference>
<evidence type="ECO:0000256" key="1">
    <source>
        <dbReference type="ARBA" id="ARBA00008668"/>
    </source>
</evidence>
<protein>
    <recommendedName>
        <fullName evidence="5">GDSL esterase/lipase</fullName>
    </recommendedName>
</protein>